<accession>A0A0B6YFB6</accession>
<feature type="region of interest" description="Disordered" evidence="1">
    <location>
        <begin position="22"/>
        <end position="118"/>
    </location>
</feature>
<dbReference type="EMBL" id="HACG01007360">
    <property type="protein sequence ID" value="CEK54225.1"/>
    <property type="molecule type" value="Transcribed_RNA"/>
</dbReference>
<gene>
    <name evidence="2" type="primary">ORF22259</name>
</gene>
<feature type="compositionally biased region" description="Polar residues" evidence="1">
    <location>
        <begin position="105"/>
        <end position="114"/>
    </location>
</feature>
<feature type="compositionally biased region" description="Polar residues" evidence="1">
    <location>
        <begin position="34"/>
        <end position="45"/>
    </location>
</feature>
<feature type="non-terminal residue" evidence="2">
    <location>
        <position position="1"/>
    </location>
</feature>
<reference evidence="2" key="1">
    <citation type="submission" date="2014-12" db="EMBL/GenBank/DDBJ databases">
        <title>Insight into the proteome of Arion vulgaris.</title>
        <authorList>
            <person name="Aradska J."/>
            <person name="Bulat T."/>
            <person name="Smidak R."/>
            <person name="Sarate P."/>
            <person name="Gangsoo J."/>
            <person name="Sialana F."/>
            <person name="Bilban M."/>
            <person name="Lubec G."/>
        </authorList>
    </citation>
    <scope>NUCLEOTIDE SEQUENCE</scope>
    <source>
        <tissue evidence="2">Skin</tissue>
    </source>
</reference>
<dbReference type="AlphaFoldDB" id="A0A0B6YFB6"/>
<organism evidence="2">
    <name type="scientific">Arion vulgaris</name>
    <dbReference type="NCBI Taxonomy" id="1028688"/>
    <lineage>
        <taxon>Eukaryota</taxon>
        <taxon>Metazoa</taxon>
        <taxon>Spiralia</taxon>
        <taxon>Lophotrochozoa</taxon>
        <taxon>Mollusca</taxon>
        <taxon>Gastropoda</taxon>
        <taxon>Heterobranchia</taxon>
        <taxon>Euthyneura</taxon>
        <taxon>Panpulmonata</taxon>
        <taxon>Eupulmonata</taxon>
        <taxon>Stylommatophora</taxon>
        <taxon>Helicina</taxon>
        <taxon>Arionoidea</taxon>
        <taxon>Arionidae</taxon>
        <taxon>Arion</taxon>
    </lineage>
</organism>
<sequence length="137" mass="14248">LMYSQPRGILTTIANSAAIMTSTQSHHTGPPMSHSPSPAGTSVCTDQIPGPPYGTEVLDPCRSEGSSLTPPVQTPVPISGVKSQIHAGGTNSSTPSPPLVPGTKQLGTNETQPVNRGPQMYGYINGFLPQIIYPQQG</sequence>
<proteinExistence type="predicted"/>
<evidence type="ECO:0000313" key="2">
    <source>
        <dbReference type="EMBL" id="CEK54225.1"/>
    </source>
</evidence>
<protein>
    <submittedName>
        <fullName evidence="2">Uncharacterized protein</fullName>
    </submittedName>
</protein>
<feature type="non-terminal residue" evidence="2">
    <location>
        <position position="137"/>
    </location>
</feature>
<name>A0A0B6YFB6_9EUPU</name>
<evidence type="ECO:0000256" key="1">
    <source>
        <dbReference type="SAM" id="MobiDB-lite"/>
    </source>
</evidence>